<dbReference type="AlphaFoldDB" id="A0A0M6WX99"/>
<keyword evidence="4" id="KW-0238">DNA-binding</keyword>
<organism evidence="8 9">
    <name type="scientific">Agathobacter rectalis</name>
    <dbReference type="NCBI Taxonomy" id="39491"/>
    <lineage>
        <taxon>Bacteria</taxon>
        <taxon>Bacillati</taxon>
        <taxon>Bacillota</taxon>
        <taxon>Clostridia</taxon>
        <taxon>Lachnospirales</taxon>
        <taxon>Lachnospiraceae</taxon>
        <taxon>Agathobacter</taxon>
    </lineage>
</organism>
<dbReference type="PANTHER" id="PTHR33217:SF8">
    <property type="entry name" value="MUTATOR FAMILY TRANSPOSASE"/>
    <property type="match status" value="1"/>
</dbReference>
<protein>
    <submittedName>
        <fullName evidence="8">Uncharacterized protein</fullName>
    </submittedName>
</protein>
<dbReference type="PROSITE" id="PS01007">
    <property type="entry name" value="TRANSPOSASE_MUTATOR"/>
    <property type="match status" value="1"/>
</dbReference>
<dbReference type="EMBL" id="CVRQ01000053">
    <property type="protein sequence ID" value="CRL41789.1"/>
    <property type="molecule type" value="Genomic_DNA"/>
</dbReference>
<comment type="function">
    <text evidence="1">Required for the transposition of the insertion element.</text>
</comment>
<dbReference type="Pfam" id="PF03050">
    <property type="entry name" value="DDE_Tnp_IS66"/>
    <property type="match status" value="1"/>
</dbReference>
<dbReference type="NCBIfam" id="NF033543">
    <property type="entry name" value="transpos_IS256"/>
    <property type="match status" value="1"/>
</dbReference>
<feature type="domain" description="Transposase IS66 C-terminal" evidence="7">
    <location>
        <begin position="183"/>
        <end position="222"/>
    </location>
</feature>
<sequence length="496" mass="56923">MIQCDGYAAYRCIEDVILICCLAHARRKFFDAVPKGRQKRIRLLDINSEQALDDPISTEEDENLLPAEKGVAFCNRLFFKEHLYKELSPEDRKAKRLEEETPIWDEFWSWIDTLDPSGGSKLEKAVKYALNHKESLMNYLLDGRCEISNNSAERKAKVYATGRKNFLFHNSVDGAKATAIVMSLVETAKANNLNAYKYLYTLLLYMPDYKNEPAGIEQLLPWSTFVQDKCSGIIDDSLELPENRGNLPIYGSLVLIPVWLFIAYHYSVRDNGVIRKLAAYVILGINTEGKKEVLSITVGDNESSKYWLSVLNELKNRGVNDILIICADGLSGIKEAIAAAFPKTEYQRCIVHQVRNTLKYVPDKDRKAFAADLKTIYHASDEEKARLALNRVTEKWTTKYPNSMKRWYDNWDAITPIFKFSPDVRKVIYTTNAIESLNSTYRKLNRQRSVFPSDTALLKALYLATFEATKRWTMSIRNWGQVYGELSIMYDGRLPE</sequence>
<evidence type="ECO:0000256" key="4">
    <source>
        <dbReference type="ARBA" id="ARBA00023125"/>
    </source>
</evidence>
<keyword evidence="5" id="KW-0233">DNA recombination</keyword>
<dbReference type="Pfam" id="PF00872">
    <property type="entry name" value="Transposase_mut"/>
    <property type="match status" value="1"/>
</dbReference>
<dbReference type="GO" id="GO:0004803">
    <property type="term" value="F:transposase activity"/>
    <property type="evidence" value="ECO:0007669"/>
    <property type="project" value="InterPro"/>
</dbReference>
<gene>
    <name evidence="8" type="ORF">T1815_27841</name>
</gene>
<evidence type="ECO:0000259" key="7">
    <source>
        <dbReference type="Pfam" id="PF13817"/>
    </source>
</evidence>
<dbReference type="InterPro" id="IPR001207">
    <property type="entry name" value="Transposase_mutator"/>
</dbReference>
<name>A0A0M6WX99_9FIRM</name>
<keyword evidence="9" id="KW-1185">Reference proteome</keyword>
<reference evidence="9" key="1">
    <citation type="submission" date="2015-05" db="EMBL/GenBank/DDBJ databases">
        <authorList>
            <consortium name="Pathogen Informatics"/>
        </authorList>
    </citation>
    <scope>NUCLEOTIDE SEQUENCE [LARGE SCALE GENOMIC DNA]</scope>
    <source>
        <strain evidence="9">T1-815</strain>
    </source>
</reference>
<dbReference type="Proteomes" id="UP000049472">
    <property type="component" value="Unassembled WGS sequence"/>
</dbReference>
<accession>A0A0M6WX99</accession>
<evidence type="ECO:0000256" key="3">
    <source>
        <dbReference type="ARBA" id="ARBA00022578"/>
    </source>
</evidence>
<dbReference type="InterPro" id="IPR004291">
    <property type="entry name" value="Transposase_IS66_central"/>
</dbReference>
<keyword evidence="3" id="KW-0815">Transposition</keyword>
<evidence type="ECO:0000313" key="9">
    <source>
        <dbReference type="Proteomes" id="UP000049472"/>
    </source>
</evidence>
<evidence type="ECO:0000259" key="6">
    <source>
        <dbReference type="Pfam" id="PF03050"/>
    </source>
</evidence>
<dbReference type="InterPro" id="IPR039552">
    <property type="entry name" value="IS66_C"/>
</dbReference>
<feature type="domain" description="Transposase IS66 central" evidence="6">
    <location>
        <begin position="2"/>
        <end position="176"/>
    </location>
</feature>
<proteinExistence type="inferred from homology"/>
<comment type="similarity">
    <text evidence="2">Belongs to the transposase mutator family.</text>
</comment>
<evidence type="ECO:0000256" key="2">
    <source>
        <dbReference type="ARBA" id="ARBA00010961"/>
    </source>
</evidence>
<evidence type="ECO:0000256" key="5">
    <source>
        <dbReference type="ARBA" id="ARBA00023172"/>
    </source>
</evidence>
<dbReference type="GO" id="GO:0003677">
    <property type="term" value="F:DNA binding"/>
    <property type="evidence" value="ECO:0007669"/>
    <property type="project" value="UniProtKB-KW"/>
</dbReference>
<evidence type="ECO:0000313" key="8">
    <source>
        <dbReference type="EMBL" id="CRL41789.1"/>
    </source>
</evidence>
<dbReference type="GO" id="GO:0006313">
    <property type="term" value="P:DNA transposition"/>
    <property type="evidence" value="ECO:0007669"/>
    <property type="project" value="InterPro"/>
</dbReference>
<evidence type="ECO:0000256" key="1">
    <source>
        <dbReference type="ARBA" id="ARBA00002190"/>
    </source>
</evidence>
<dbReference type="PANTHER" id="PTHR33217">
    <property type="entry name" value="TRANSPOSASE FOR INSERTION SEQUENCE ELEMENT IS1081"/>
    <property type="match status" value="1"/>
</dbReference>
<dbReference type="Pfam" id="PF13817">
    <property type="entry name" value="DDE_Tnp_IS66_C"/>
    <property type="match status" value="1"/>
</dbReference>